<evidence type="ECO:0000313" key="3">
    <source>
        <dbReference type="Proteomes" id="UP000001514"/>
    </source>
</evidence>
<reference evidence="2 3" key="1">
    <citation type="journal article" date="2011" name="Science">
        <title>The Selaginella genome identifies genetic changes associated with the evolution of vascular plants.</title>
        <authorList>
            <person name="Banks J.A."/>
            <person name="Nishiyama T."/>
            <person name="Hasebe M."/>
            <person name="Bowman J.L."/>
            <person name="Gribskov M."/>
            <person name="dePamphilis C."/>
            <person name="Albert V.A."/>
            <person name="Aono N."/>
            <person name="Aoyama T."/>
            <person name="Ambrose B.A."/>
            <person name="Ashton N.W."/>
            <person name="Axtell M.J."/>
            <person name="Barker E."/>
            <person name="Barker M.S."/>
            <person name="Bennetzen J.L."/>
            <person name="Bonawitz N.D."/>
            <person name="Chapple C."/>
            <person name="Cheng C."/>
            <person name="Correa L.G."/>
            <person name="Dacre M."/>
            <person name="DeBarry J."/>
            <person name="Dreyer I."/>
            <person name="Elias M."/>
            <person name="Engstrom E.M."/>
            <person name="Estelle M."/>
            <person name="Feng L."/>
            <person name="Finet C."/>
            <person name="Floyd S.K."/>
            <person name="Frommer W.B."/>
            <person name="Fujita T."/>
            <person name="Gramzow L."/>
            <person name="Gutensohn M."/>
            <person name="Harholt J."/>
            <person name="Hattori M."/>
            <person name="Heyl A."/>
            <person name="Hirai T."/>
            <person name="Hiwatashi Y."/>
            <person name="Ishikawa M."/>
            <person name="Iwata M."/>
            <person name="Karol K.G."/>
            <person name="Koehler B."/>
            <person name="Kolukisaoglu U."/>
            <person name="Kubo M."/>
            <person name="Kurata T."/>
            <person name="Lalonde S."/>
            <person name="Li K."/>
            <person name="Li Y."/>
            <person name="Litt A."/>
            <person name="Lyons E."/>
            <person name="Manning G."/>
            <person name="Maruyama T."/>
            <person name="Michael T.P."/>
            <person name="Mikami K."/>
            <person name="Miyazaki S."/>
            <person name="Morinaga S."/>
            <person name="Murata T."/>
            <person name="Mueller-Roeber B."/>
            <person name="Nelson D.R."/>
            <person name="Obara M."/>
            <person name="Oguri Y."/>
            <person name="Olmstead R.G."/>
            <person name="Onodera N."/>
            <person name="Petersen B.L."/>
            <person name="Pils B."/>
            <person name="Prigge M."/>
            <person name="Rensing S.A."/>
            <person name="Riano-Pachon D.M."/>
            <person name="Roberts A.W."/>
            <person name="Sato Y."/>
            <person name="Scheller H.V."/>
            <person name="Schulz B."/>
            <person name="Schulz C."/>
            <person name="Shakirov E.V."/>
            <person name="Shibagaki N."/>
            <person name="Shinohara N."/>
            <person name="Shippen D.E."/>
            <person name="Soerensen I."/>
            <person name="Sotooka R."/>
            <person name="Sugimoto N."/>
            <person name="Sugita M."/>
            <person name="Sumikawa N."/>
            <person name="Tanurdzic M."/>
            <person name="Theissen G."/>
            <person name="Ulvskov P."/>
            <person name="Wakazuki S."/>
            <person name="Weng J.K."/>
            <person name="Willats W.W."/>
            <person name="Wipf D."/>
            <person name="Wolf P.G."/>
            <person name="Yang L."/>
            <person name="Zimmer A.D."/>
            <person name="Zhu Q."/>
            <person name="Mitros T."/>
            <person name="Hellsten U."/>
            <person name="Loque D."/>
            <person name="Otillar R."/>
            <person name="Salamov A."/>
            <person name="Schmutz J."/>
            <person name="Shapiro H."/>
            <person name="Lindquist E."/>
            <person name="Lucas S."/>
            <person name="Rokhsar D."/>
            <person name="Grigoriev I.V."/>
        </authorList>
    </citation>
    <scope>NUCLEOTIDE SEQUENCE [LARGE SCALE GENOMIC DNA]</scope>
</reference>
<proteinExistence type="inferred from homology"/>
<dbReference type="OrthoDB" id="1938795at2759"/>
<comment type="similarity">
    <text evidence="1">Belongs to the abscisic acid and water stress-induced protein family.</text>
</comment>
<keyword evidence="3" id="KW-1185">Reference proteome</keyword>
<dbReference type="InterPro" id="IPR003496">
    <property type="entry name" value="ABA_WDS"/>
</dbReference>
<dbReference type="AlphaFoldDB" id="D8RKD8"/>
<dbReference type="HOGENOM" id="CLU_094741_1_0_1"/>
<feature type="non-terminal residue" evidence="2">
    <location>
        <position position="1"/>
    </location>
</feature>
<accession>D8RKD8</accession>
<evidence type="ECO:0008006" key="4">
    <source>
        <dbReference type="Google" id="ProtNLM"/>
    </source>
</evidence>
<gene>
    <name evidence="2" type="ORF">SELMODRAFT_29104</name>
</gene>
<dbReference type="EMBL" id="GL377582">
    <property type="protein sequence ID" value="EFJ27221.1"/>
    <property type="molecule type" value="Genomic_DNA"/>
</dbReference>
<sequence>YEQEVKADRKREHYGEAAALAAGAFAMYEAHEVKADPEHARTHKIEEEIAGVAALGSGGYALYEHHAVKTTERREDEVEGKKHHHHH</sequence>
<name>D8RKD8_SELML</name>
<dbReference type="eggNOG" id="ENOG502S1T2">
    <property type="taxonomic scope" value="Eukaryota"/>
</dbReference>
<dbReference type="PANTHER" id="PTHR33801">
    <property type="entry name" value="ABSCISIC STRESS-RIPENING PROTEIN 5"/>
    <property type="match status" value="1"/>
</dbReference>
<dbReference type="InParanoid" id="D8RKD8"/>
<feature type="non-terminal residue" evidence="2">
    <location>
        <position position="87"/>
    </location>
</feature>
<dbReference type="PANTHER" id="PTHR33801:SF7">
    <property type="entry name" value="ABSCISIC STRESS-RIPENING PROTEIN 2"/>
    <property type="match status" value="1"/>
</dbReference>
<dbReference type="Gramene" id="EFJ27221">
    <property type="protein sequence ID" value="EFJ27221"/>
    <property type="gene ID" value="SELMODRAFT_29104"/>
</dbReference>
<dbReference type="KEGG" id="smo:SELMODRAFT_29104"/>
<dbReference type="Proteomes" id="UP000001514">
    <property type="component" value="Unassembled WGS sequence"/>
</dbReference>
<organism evidence="3">
    <name type="scientific">Selaginella moellendorffii</name>
    <name type="common">Spikemoss</name>
    <dbReference type="NCBI Taxonomy" id="88036"/>
    <lineage>
        <taxon>Eukaryota</taxon>
        <taxon>Viridiplantae</taxon>
        <taxon>Streptophyta</taxon>
        <taxon>Embryophyta</taxon>
        <taxon>Tracheophyta</taxon>
        <taxon>Lycopodiopsida</taxon>
        <taxon>Selaginellales</taxon>
        <taxon>Selaginellaceae</taxon>
        <taxon>Selaginella</taxon>
    </lineage>
</organism>
<protein>
    <recommendedName>
        <fullName evidence="4">Abscisic stress ripening</fullName>
    </recommendedName>
</protein>
<evidence type="ECO:0000256" key="1">
    <source>
        <dbReference type="ARBA" id="ARBA00007160"/>
    </source>
</evidence>
<evidence type="ECO:0000313" key="2">
    <source>
        <dbReference type="EMBL" id="EFJ27221.1"/>
    </source>
</evidence>
<dbReference type="OMA" id="FHEKHER"/>
<dbReference type="Pfam" id="PF02496">
    <property type="entry name" value="ABA_WDS"/>
    <property type="match status" value="1"/>
</dbReference>